<evidence type="ECO:0000256" key="1">
    <source>
        <dbReference type="SAM" id="MobiDB-lite"/>
    </source>
</evidence>
<dbReference type="Proteomes" id="UP001279734">
    <property type="component" value="Unassembled WGS sequence"/>
</dbReference>
<sequence length="99" mass="10702">MFPSSNPVNEMLTGNGKEKSGLPLVKGSPVLRGKLLSSIRQRNIDRKFKEKSKPACEGFGTQLRAGGSSCIKVSNSNLDFPHQVPGQLALTGEQMMKKS</sequence>
<gene>
    <name evidence="2" type="ORF">Nepgr_021788</name>
</gene>
<evidence type="ECO:0000313" key="3">
    <source>
        <dbReference type="Proteomes" id="UP001279734"/>
    </source>
</evidence>
<dbReference type="AlphaFoldDB" id="A0AAD3XW80"/>
<keyword evidence="3" id="KW-1185">Reference proteome</keyword>
<organism evidence="2 3">
    <name type="scientific">Nepenthes gracilis</name>
    <name type="common">Slender pitcher plant</name>
    <dbReference type="NCBI Taxonomy" id="150966"/>
    <lineage>
        <taxon>Eukaryota</taxon>
        <taxon>Viridiplantae</taxon>
        <taxon>Streptophyta</taxon>
        <taxon>Embryophyta</taxon>
        <taxon>Tracheophyta</taxon>
        <taxon>Spermatophyta</taxon>
        <taxon>Magnoliopsida</taxon>
        <taxon>eudicotyledons</taxon>
        <taxon>Gunneridae</taxon>
        <taxon>Pentapetalae</taxon>
        <taxon>Caryophyllales</taxon>
        <taxon>Nepenthaceae</taxon>
        <taxon>Nepenthes</taxon>
    </lineage>
</organism>
<feature type="region of interest" description="Disordered" evidence="1">
    <location>
        <begin position="1"/>
        <end position="25"/>
    </location>
</feature>
<comment type="caution">
    <text evidence="2">The sequence shown here is derived from an EMBL/GenBank/DDBJ whole genome shotgun (WGS) entry which is preliminary data.</text>
</comment>
<dbReference type="EMBL" id="BSYO01000021">
    <property type="protein sequence ID" value="GMH19947.1"/>
    <property type="molecule type" value="Genomic_DNA"/>
</dbReference>
<proteinExistence type="predicted"/>
<evidence type="ECO:0000313" key="2">
    <source>
        <dbReference type="EMBL" id="GMH19947.1"/>
    </source>
</evidence>
<protein>
    <submittedName>
        <fullName evidence="2">Uncharacterized protein</fullName>
    </submittedName>
</protein>
<name>A0AAD3XW80_NEPGR</name>
<reference evidence="2" key="1">
    <citation type="submission" date="2023-05" db="EMBL/GenBank/DDBJ databases">
        <title>Nepenthes gracilis genome sequencing.</title>
        <authorList>
            <person name="Fukushima K."/>
        </authorList>
    </citation>
    <scope>NUCLEOTIDE SEQUENCE</scope>
    <source>
        <strain evidence="2">SING2019-196</strain>
    </source>
</reference>
<accession>A0AAD3XW80</accession>